<feature type="region of interest" description="Disordered" evidence="17">
    <location>
        <begin position="1"/>
        <end position="105"/>
    </location>
</feature>
<dbReference type="PANTHER" id="PTHR24092">
    <property type="entry name" value="PROBABLE PHOSPHOLIPID-TRANSPORTING ATPASE"/>
    <property type="match status" value="1"/>
</dbReference>
<dbReference type="GO" id="GO:0006890">
    <property type="term" value="P:retrograde vesicle-mediated transport, Golgi to endoplasmic reticulum"/>
    <property type="evidence" value="ECO:0007669"/>
    <property type="project" value="TreeGrafter"/>
</dbReference>
<feature type="transmembrane region" description="Helical" evidence="16">
    <location>
        <begin position="156"/>
        <end position="178"/>
    </location>
</feature>
<feature type="binding site" evidence="14">
    <location>
        <position position="604"/>
    </location>
    <ligand>
        <name>ATP</name>
        <dbReference type="ChEBI" id="CHEBI:30616"/>
    </ligand>
</feature>
<feature type="transmembrane region" description="Helical" evidence="16">
    <location>
        <begin position="1056"/>
        <end position="1076"/>
    </location>
</feature>
<proteinExistence type="inferred from homology"/>
<evidence type="ECO:0000256" key="7">
    <source>
        <dbReference type="ARBA" id="ARBA00022842"/>
    </source>
</evidence>
<dbReference type="STRING" id="200324.A0A2N5RXE5"/>
<feature type="domain" description="T-box" evidence="18">
    <location>
        <begin position="416"/>
        <end position="518"/>
    </location>
</feature>
<keyword evidence="5 14" id="KW-0547">Nucleotide-binding</keyword>
<feature type="binding site" evidence="14">
    <location>
        <position position="887"/>
    </location>
    <ligand>
        <name>ATP</name>
        <dbReference type="ChEBI" id="CHEBI:30616"/>
    </ligand>
</feature>
<dbReference type="FunFam" id="3.40.1110.10:FF:000097">
    <property type="entry name" value="Phospholipid-transporting ATPase"/>
    <property type="match status" value="1"/>
</dbReference>
<feature type="binding site" evidence="14">
    <location>
        <position position="804"/>
    </location>
    <ligand>
        <name>ATP</name>
        <dbReference type="ChEBI" id="CHEBI:30616"/>
    </ligand>
</feature>
<dbReference type="PANTHER" id="PTHR24092:SF5">
    <property type="entry name" value="PHOSPHOLIPID-TRANSPORTING ATPASE"/>
    <property type="match status" value="1"/>
</dbReference>
<keyword evidence="8 16" id="KW-1278">Translocase</keyword>
<evidence type="ECO:0000256" key="6">
    <source>
        <dbReference type="ARBA" id="ARBA00022840"/>
    </source>
</evidence>
<evidence type="ECO:0000256" key="9">
    <source>
        <dbReference type="ARBA" id="ARBA00022989"/>
    </source>
</evidence>
<evidence type="ECO:0000256" key="10">
    <source>
        <dbReference type="ARBA" id="ARBA00023136"/>
    </source>
</evidence>
<evidence type="ECO:0000256" key="13">
    <source>
        <dbReference type="PIRSR" id="PIRSR606539-1"/>
    </source>
</evidence>
<dbReference type="SUPFAM" id="SSF56784">
    <property type="entry name" value="HAD-like"/>
    <property type="match status" value="1"/>
</dbReference>
<dbReference type="GO" id="GO:0005802">
    <property type="term" value="C:trans-Golgi network"/>
    <property type="evidence" value="ECO:0007669"/>
    <property type="project" value="TreeGrafter"/>
</dbReference>
<dbReference type="PROSITE" id="PS50252">
    <property type="entry name" value="TBOX_3"/>
    <property type="match status" value="1"/>
</dbReference>
<comment type="catalytic activity">
    <reaction evidence="12">
        <text>a 1,2-diacyl-sn-glycero-3-phosphoethanolamine(out) + ATP + H2O = a 1,2-diacyl-sn-glycero-3-phosphoethanolamine(in) + ADP + phosphate + H(+)</text>
        <dbReference type="Rhea" id="RHEA:66132"/>
        <dbReference type="ChEBI" id="CHEBI:15377"/>
        <dbReference type="ChEBI" id="CHEBI:15378"/>
        <dbReference type="ChEBI" id="CHEBI:30616"/>
        <dbReference type="ChEBI" id="CHEBI:43474"/>
        <dbReference type="ChEBI" id="CHEBI:64612"/>
        <dbReference type="ChEBI" id="CHEBI:456216"/>
    </reaction>
    <physiologicalReaction direction="left-to-right" evidence="12">
        <dbReference type="Rhea" id="RHEA:66133"/>
    </physiologicalReaction>
</comment>
<dbReference type="InterPro" id="IPR032630">
    <property type="entry name" value="P_typ_ATPase_c"/>
</dbReference>
<evidence type="ECO:0000313" key="19">
    <source>
        <dbReference type="EMBL" id="PLW05657.1"/>
    </source>
</evidence>
<reference evidence="19 20" key="1">
    <citation type="submission" date="2017-11" db="EMBL/GenBank/DDBJ databases">
        <title>De novo assembly and phasing of dikaryotic genomes from two isolates of Puccinia coronata f. sp. avenae, the causal agent of oat crown rust.</title>
        <authorList>
            <person name="Miller M.E."/>
            <person name="Zhang Y."/>
            <person name="Omidvar V."/>
            <person name="Sperschneider J."/>
            <person name="Schwessinger B."/>
            <person name="Raley C."/>
            <person name="Palmer J.M."/>
            <person name="Garnica D."/>
            <person name="Upadhyaya N."/>
            <person name="Rathjen J."/>
            <person name="Taylor J.M."/>
            <person name="Park R.F."/>
            <person name="Dodds P.N."/>
            <person name="Hirsch C.D."/>
            <person name="Kianian S.F."/>
            <person name="Figueroa M."/>
        </authorList>
    </citation>
    <scope>NUCLEOTIDE SEQUENCE [LARGE SCALE GENOMIC DNA]</scope>
    <source>
        <strain evidence="19">12NC29</strain>
    </source>
</reference>
<feature type="transmembrane region" description="Helical" evidence="16">
    <location>
        <begin position="1134"/>
        <end position="1154"/>
    </location>
</feature>
<dbReference type="InterPro" id="IPR044492">
    <property type="entry name" value="P_typ_ATPase_HD_dom"/>
</dbReference>
<dbReference type="InterPro" id="IPR046360">
    <property type="entry name" value="T-box_DNA-bd"/>
</dbReference>
<evidence type="ECO:0000256" key="16">
    <source>
        <dbReference type="RuleBase" id="RU362033"/>
    </source>
</evidence>
<dbReference type="GO" id="GO:0000287">
    <property type="term" value="F:magnesium ion binding"/>
    <property type="evidence" value="ECO:0007669"/>
    <property type="project" value="UniProtKB-UniRule"/>
</dbReference>
<feature type="binding site" evidence="14">
    <location>
        <position position="999"/>
    </location>
    <ligand>
        <name>ATP</name>
        <dbReference type="ChEBI" id="CHEBI:30616"/>
    </ligand>
</feature>
<feature type="binding site" evidence="14">
    <location>
        <position position="975"/>
    </location>
    <ligand>
        <name>ATP</name>
        <dbReference type="ChEBI" id="CHEBI:30616"/>
    </ligand>
</feature>
<keyword evidence="10 16" id="KW-0472">Membrane</keyword>
<comment type="catalytic activity">
    <reaction evidence="11 16">
        <text>ATP + H2O + phospholipidSide 1 = ADP + phosphate + phospholipidSide 2.</text>
        <dbReference type="EC" id="7.6.2.1"/>
    </reaction>
</comment>
<feature type="transmembrane region" description="Helical" evidence="16">
    <location>
        <begin position="541"/>
        <end position="560"/>
    </location>
</feature>
<dbReference type="Gene3D" id="2.70.150.10">
    <property type="entry name" value="Calcium-transporting ATPase, cytoplasmic transduction domain A"/>
    <property type="match status" value="2"/>
</dbReference>
<evidence type="ECO:0000256" key="1">
    <source>
        <dbReference type="ARBA" id="ARBA00004141"/>
    </source>
</evidence>
<dbReference type="Gene3D" id="3.40.50.1000">
    <property type="entry name" value="HAD superfamily/HAD-like"/>
    <property type="match status" value="2"/>
</dbReference>
<dbReference type="GO" id="GO:0005524">
    <property type="term" value="F:ATP binding"/>
    <property type="evidence" value="ECO:0007669"/>
    <property type="project" value="UniProtKB-UniRule"/>
</dbReference>
<feature type="transmembrane region" description="Helical" evidence="16">
    <location>
        <begin position="1160"/>
        <end position="1181"/>
    </location>
</feature>
<dbReference type="GO" id="GO:0006897">
    <property type="term" value="P:endocytosis"/>
    <property type="evidence" value="ECO:0007669"/>
    <property type="project" value="TreeGrafter"/>
</dbReference>
<dbReference type="Pfam" id="PF16212">
    <property type="entry name" value="PhoLip_ATPase_C"/>
    <property type="match status" value="1"/>
</dbReference>
<feature type="transmembrane region" description="Helical" evidence="16">
    <location>
        <begin position="1188"/>
        <end position="1208"/>
    </location>
</feature>
<evidence type="ECO:0000256" key="8">
    <source>
        <dbReference type="ARBA" id="ARBA00022967"/>
    </source>
</evidence>
<comment type="subcellular location">
    <subcellularLocation>
        <location evidence="1 16">Membrane</location>
        <topology evidence="1 16">Multi-pass membrane protein</topology>
    </subcellularLocation>
</comment>
<evidence type="ECO:0000256" key="17">
    <source>
        <dbReference type="SAM" id="MobiDB-lite"/>
    </source>
</evidence>
<feature type="binding site" evidence="15">
    <location>
        <position position="606"/>
    </location>
    <ligand>
        <name>Mg(2+)</name>
        <dbReference type="ChEBI" id="CHEBI:18420"/>
    </ligand>
</feature>
<dbReference type="InterPro" id="IPR023298">
    <property type="entry name" value="ATPase_P-typ_TM_dom_sf"/>
</dbReference>
<sequence length="1258" mass="141229">MEEEEDTHPLAGLDSPPKGTTNRRNNNNNMETSRQDKGKLKAYSSLASRTTTTNTTNTTNTNTNTTTEEQLAWTNDPEEEEEEEHARLLSNSPISRRNSTLSSHASLHTKESFIERIRRLGIRSYSGKSRTIPFNPPEHFTSRFPPNIVRNQKYNLISFLPLVLYEQFKFFFNLYFLAVAVSQFVPALRIGLLMTYVAPLAFVLLITIGKEAHDDYLRRQRDSIANSTRYQILDWSSKSFNIPLLSNSHHSSTKHSRHHDPPNNSTLLPIKTIPSAQIRVGDILLLDKNMRVPADLILLRTSDQSSGSCFIRTDQLDGETDWKLKIALEFTQNLPQGDIDLLNLDGQPADDSQADHQLANSVNGTSKNNLNNNPNKRLEVYADKPIMDIHSFNGTLLIHQLEDRKVARNETRAENDDLKHTHHPLLGDDLDPVRDSIDDIEINSIHQILPRVHTDHSVQVSKIPITSENVLWANTVLAAGQAVGLVIYTGTETRAVMNTSYPKTKTSLLDIEINQLAKILCMVTLTLSVALVALNGFRGPWWIYVVRFLILFSSIIPISLRVNLDMGKTVYAHQIENDPEIPGTIVRTSTLPEELGRIEYLLSDKTGTLTQNEMELKKLHMGTMAYGLDSMDEVALQLATAFGQNTPDTHPNPHAGSALPTGSLLATRGRRDMSSRVKDVILGLGLCHNVTPVINDDGSVTYQASSPDEVAIVAYTESVGLKLVSRERTGMSLRTTSGLTLEFEVLEIFPFTSESKRMGIIIRDKMTGEITFYQKGADVVMAKIVQSNDWLEEECDNMSREGLRTLVMAKKKLSTEAYNRFTRRYLSARVDMMPEERHEAIQKVVREELENNLELLGVTGVEDKLQEDVKGTLELLRNAGLKIWMLTGDKIETATCIAISSKLVSRGQYIHQVSKLRSGELVKKELEFLQQKQDCCLVIDGESLQTSLNYFESEFIEVATKLPVVVACRCSPTQKAHIAQLIRVYTKKRVCCIGDGGNDVSMIQAADVGIGIVGKEGKQASLAADFSINQFSFLTKLLVWHGRNSYKRSAKLAQFVIHRGLIISVIQAVFSSVLYFAPVAIYQGWLMMGYATCYTMAPVFSLVLDQDVNEDVALLYPELYKELTKGRSLSYKSFFTYFMSAVFQGGVIMILSLVLFENEFLNIVAISFTSLILTELLMVALEITTWHRYMIVAEIVTLVLYLASMAFLPEYFDLSFVLTISFLWKVSLITAVSSVPLYIAKALRSYFAPASYAKLRDY</sequence>
<dbReference type="Gene3D" id="3.40.1110.10">
    <property type="entry name" value="Calcium-transporting ATPase, cytoplasmic domain N"/>
    <property type="match status" value="2"/>
</dbReference>
<feature type="compositionally biased region" description="Polar residues" evidence="17">
    <location>
        <begin position="89"/>
        <end position="105"/>
    </location>
</feature>
<dbReference type="GO" id="GO:0045893">
    <property type="term" value="P:positive regulation of DNA-templated transcription"/>
    <property type="evidence" value="ECO:0007669"/>
    <property type="project" value="InterPro"/>
</dbReference>
<dbReference type="InterPro" id="IPR023299">
    <property type="entry name" value="ATPase_P-typ_cyto_dom_N"/>
</dbReference>
<evidence type="ECO:0000256" key="2">
    <source>
        <dbReference type="ARBA" id="ARBA00008109"/>
    </source>
</evidence>
<dbReference type="SUPFAM" id="SSF81660">
    <property type="entry name" value="Metal cation-transporting ATPase, ATP-binding domain N"/>
    <property type="match status" value="1"/>
</dbReference>
<accession>A0A2N5RXE5</accession>
<name>A0A2N5RXE5_9BASI</name>
<dbReference type="Proteomes" id="UP000235388">
    <property type="component" value="Unassembled WGS sequence"/>
</dbReference>
<feature type="binding site" evidence="15">
    <location>
        <position position="999"/>
    </location>
    <ligand>
        <name>Mg(2+)</name>
        <dbReference type="ChEBI" id="CHEBI:18420"/>
    </ligand>
</feature>
<dbReference type="OrthoDB" id="377733at2759"/>
<dbReference type="InterPro" id="IPR032631">
    <property type="entry name" value="P-type_ATPase_N"/>
</dbReference>
<organism evidence="19 20">
    <name type="scientific">Puccinia coronata f. sp. avenae</name>
    <dbReference type="NCBI Taxonomy" id="200324"/>
    <lineage>
        <taxon>Eukaryota</taxon>
        <taxon>Fungi</taxon>
        <taxon>Dikarya</taxon>
        <taxon>Basidiomycota</taxon>
        <taxon>Pucciniomycotina</taxon>
        <taxon>Pucciniomycetes</taxon>
        <taxon>Pucciniales</taxon>
        <taxon>Pucciniaceae</taxon>
        <taxon>Puccinia</taxon>
    </lineage>
</organism>
<dbReference type="Pfam" id="PF16209">
    <property type="entry name" value="PhoLip_ATPase_N"/>
    <property type="match status" value="1"/>
</dbReference>
<feature type="binding site" evidence="14">
    <location>
        <position position="606"/>
    </location>
    <ligand>
        <name>ATP</name>
        <dbReference type="ChEBI" id="CHEBI:30616"/>
    </ligand>
</feature>
<dbReference type="GO" id="GO:0016887">
    <property type="term" value="F:ATP hydrolysis activity"/>
    <property type="evidence" value="ECO:0007669"/>
    <property type="project" value="InterPro"/>
</dbReference>
<keyword evidence="3 16" id="KW-0812">Transmembrane</keyword>
<keyword evidence="7 15" id="KW-0460">Magnesium</keyword>
<dbReference type="SFLD" id="SFLDG00002">
    <property type="entry name" value="C1.7:_P-type_atpase_like"/>
    <property type="match status" value="1"/>
</dbReference>
<feature type="transmembrane region" description="Helical" evidence="16">
    <location>
        <begin position="1082"/>
        <end position="1104"/>
    </location>
</feature>
<dbReference type="InterPro" id="IPR006539">
    <property type="entry name" value="P-type_ATPase_IV"/>
</dbReference>
<dbReference type="GO" id="GO:0140326">
    <property type="term" value="F:ATPase-coupled intramembrane lipid transporter activity"/>
    <property type="evidence" value="ECO:0007669"/>
    <property type="project" value="UniProtKB-EC"/>
</dbReference>
<dbReference type="EMBL" id="PGCJ01001408">
    <property type="protein sequence ID" value="PLW05657.1"/>
    <property type="molecule type" value="Genomic_DNA"/>
</dbReference>
<keyword evidence="20" id="KW-1185">Reference proteome</keyword>
<feature type="binding site" evidence="14">
    <location>
        <position position="751"/>
    </location>
    <ligand>
        <name>ATP</name>
        <dbReference type="ChEBI" id="CHEBI:30616"/>
    </ligand>
</feature>
<evidence type="ECO:0000313" key="20">
    <source>
        <dbReference type="Proteomes" id="UP000235388"/>
    </source>
</evidence>
<dbReference type="FunFam" id="3.40.50.1000:FF:000254">
    <property type="entry name" value="Phospholipid-transporting ATPase"/>
    <property type="match status" value="1"/>
</dbReference>
<dbReference type="InterPro" id="IPR001757">
    <property type="entry name" value="P_typ_ATPase"/>
</dbReference>
<evidence type="ECO:0000256" key="4">
    <source>
        <dbReference type="ARBA" id="ARBA00022723"/>
    </source>
</evidence>
<dbReference type="Pfam" id="PF13246">
    <property type="entry name" value="Cation_ATPase"/>
    <property type="match status" value="1"/>
</dbReference>
<evidence type="ECO:0000256" key="3">
    <source>
        <dbReference type="ARBA" id="ARBA00022692"/>
    </source>
</evidence>
<dbReference type="PRINTS" id="PR00119">
    <property type="entry name" value="CATATPASE"/>
</dbReference>
<dbReference type="InterPro" id="IPR023214">
    <property type="entry name" value="HAD_sf"/>
</dbReference>
<feature type="binding site" evidence="14">
    <location>
        <position position="605"/>
    </location>
    <ligand>
        <name>ATP</name>
        <dbReference type="ChEBI" id="CHEBI:30616"/>
    </ligand>
</feature>
<feature type="binding site" evidence="14">
    <location>
        <position position="998"/>
    </location>
    <ligand>
        <name>ATP</name>
        <dbReference type="ChEBI" id="CHEBI:30616"/>
    </ligand>
</feature>
<dbReference type="GO" id="GO:0005768">
    <property type="term" value="C:endosome"/>
    <property type="evidence" value="ECO:0007669"/>
    <property type="project" value="TreeGrafter"/>
</dbReference>
<feature type="binding site" evidence="14">
    <location>
        <position position="969"/>
    </location>
    <ligand>
        <name>ATP</name>
        <dbReference type="ChEBI" id="CHEBI:30616"/>
    </ligand>
</feature>
<dbReference type="SUPFAM" id="SSF81653">
    <property type="entry name" value="Calcium ATPase, transduction domain A"/>
    <property type="match status" value="1"/>
</dbReference>
<dbReference type="InterPro" id="IPR018303">
    <property type="entry name" value="ATPase_P-typ_P_site"/>
</dbReference>
<evidence type="ECO:0000256" key="12">
    <source>
        <dbReference type="ARBA" id="ARBA00049128"/>
    </source>
</evidence>
<feature type="binding site" evidence="15">
    <location>
        <position position="995"/>
    </location>
    <ligand>
        <name>Mg(2+)</name>
        <dbReference type="ChEBI" id="CHEBI:18420"/>
    </ligand>
</feature>
<dbReference type="InterPro" id="IPR036412">
    <property type="entry name" value="HAD-like_sf"/>
</dbReference>
<dbReference type="InterPro" id="IPR008250">
    <property type="entry name" value="ATPase_P-typ_transduc_dom_A_sf"/>
</dbReference>
<keyword evidence="4 15" id="KW-0479">Metal-binding</keyword>
<keyword evidence="6 14" id="KW-0067">ATP-binding</keyword>
<dbReference type="GO" id="GO:0045332">
    <property type="term" value="P:phospholipid translocation"/>
    <property type="evidence" value="ECO:0007669"/>
    <property type="project" value="TreeGrafter"/>
</dbReference>
<feature type="binding site" evidence="14">
    <location>
        <position position="888"/>
    </location>
    <ligand>
        <name>ATP</name>
        <dbReference type="ChEBI" id="CHEBI:30616"/>
    </ligand>
</feature>
<keyword evidence="9 16" id="KW-1133">Transmembrane helix</keyword>
<comment type="cofactor">
    <cofactor evidence="15">
        <name>Mg(2+)</name>
        <dbReference type="ChEBI" id="CHEBI:18420"/>
    </cofactor>
</comment>
<dbReference type="EC" id="7.6.2.1" evidence="16"/>
<dbReference type="SFLD" id="SFLDS00003">
    <property type="entry name" value="Haloacid_Dehalogenase"/>
    <property type="match status" value="1"/>
</dbReference>
<feature type="compositionally biased region" description="Low complexity" evidence="17">
    <location>
        <begin position="50"/>
        <end position="67"/>
    </location>
</feature>
<dbReference type="GO" id="GO:0005886">
    <property type="term" value="C:plasma membrane"/>
    <property type="evidence" value="ECO:0007669"/>
    <property type="project" value="TreeGrafter"/>
</dbReference>
<feature type="transmembrane region" description="Helical" evidence="16">
    <location>
        <begin position="190"/>
        <end position="209"/>
    </location>
</feature>
<dbReference type="GO" id="GO:0003700">
    <property type="term" value="F:DNA-binding transcription factor activity"/>
    <property type="evidence" value="ECO:0007669"/>
    <property type="project" value="InterPro"/>
</dbReference>
<evidence type="ECO:0000256" key="5">
    <source>
        <dbReference type="ARBA" id="ARBA00022741"/>
    </source>
</evidence>
<evidence type="ECO:0000256" key="11">
    <source>
        <dbReference type="ARBA" id="ARBA00034036"/>
    </source>
</evidence>
<dbReference type="SUPFAM" id="SSF81665">
    <property type="entry name" value="Calcium ATPase, transmembrane domain M"/>
    <property type="match status" value="1"/>
</dbReference>
<dbReference type="NCBIfam" id="TIGR01494">
    <property type="entry name" value="ATPase_P-type"/>
    <property type="match status" value="2"/>
</dbReference>
<feature type="binding site" evidence="14">
    <location>
        <position position="889"/>
    </location>
    <ligand>
        <name>ATP</name>
        <dbReference type="ChEBI" id="CHEBI:30616"/>
    </ligand>
</feature>
<comment type="similarity">
    <text evidence="2 16">Belongs to the cation transport ATPase (P-type) (TC 3.A.3) family. Type IV subfamily.</text>
</comment>
<feature type="region of interest" description="Disordered" evidence="17">
    <location>
        <begin position="247"/>
        <end position="268"/>
    </location>
</feature>
<comment type="caution">
    <text evidence="19">The sequence shown here is derived from an EMBL/GenBank/DDBJ whole genome shotgun (WGS) entry which is preliminary data.</text>
</comment>
<protein>
    <recommendedName>
        <fullName evidence="16">Phospholipid-transporting ATPase</fullName>
        <ecNumber evidence="16">7.6.2.1</ecNumber>
    </recommendedName>
</protein>
<dbReference type="Gene3D" id="1.20.1110.10">
    <property type="entry name" value="Calcium-transporting ATPase, transmembrane domain"/>
    <property type="match status" value="1"/>
</dbReference>
<feature type="transmembrane region" description="Helical" evidence="16">
    <location>
        <begin position="1214"/>
        <end position="1239"/>
    </location>
</feature>
<dbReference type="SFLD" id="SFLDF00027">
    <property type="entry name" value="p-type_atpase"/>
    <property type="match status" value="1"/>
</dbReference>
<dbReference type="NCBIfam" id="TIGR01652">
    <property type="entry name" value="ATPase-Plipid"/>
    <property type="match status" value="1"/>
</dbReference>
<feature type="transmembrane region" description="Helical" evidence="16">
    <location>
        <begin position="516"/>
        <end position="535"/>
    </location>
</feature>
<feature type="binding site" evidence="14">
    <location>
        <position position="709"/>
    </location>
    <ligand>
        <name>ATP</name>
        <dbReference type="ChEBI" id="CHEBI:30616"/>
    </ligand>
</feature>
<evidence type="ECO:0000259" key="18">
    <source>
        <dbReference type="PROSITE" id="PS50252"/>
    </source>
</evidence>
<dbReference type="PROSITE" id="PS00154">
    <property type="entry name" value="ATPASE_E1_E2"/>
    <property type="match status" value="1"/>
</dbReference>
<feature type="binding site" evidence="14">
    <location>
        <position position="775"/>
    </location>
    <ligand>
        <name>ATP</name>
        <dbReference type="ChEBI" id="CHEBI:30616"/>
    </ligand>
</feature>
<evidence type="ECO:0000256" key="14">
    <source>
        <dbReference type="PIRSR" id="PIRSR606539-2"/>
    </source>
</evidence>
<evidence type="ECO:0000256" key="15">
    <source>
        <dbReference type="PIRSR" id="PIRSR606539-3"/>
    </source>
</evidence>
<feature type="active site" description="4-aspartylphosphate intermediate" evidence="13">
    <location>
        <position position="604"/>
    </location>
</feature>
<dbReference type="AlphaFoldDB" id="A0A2N5RXE5"/>
<gene>
    <name evidence="19" type="ORF">PCANC_28216</name>
</gene>
<feature type="binding site" evidence="15">
    <location>
        <position position="604"/>
    </location>
    <ligand>
        <name>Mg(2+)</name>
        <dbReference type="ChEBI" id="CHEBI:18420"/>
    </ligand>
</feature>